<feature type="non-terminal residue" evidence="1">
    <location>
        <position position="367"/>
    </location>
</feature>
<feature type="non-terminal residue" evidence="1">
    <location>
        <position position="1"/>
    </location>
</feature>
<protein>
    <recommendedName>
        <fullName evidence="2">Ankyrin repeat-containing protein</fullName>
    </recommendedName>
</protein>
<evidence type="ECO:0000313" key="1">
    <source>
        <dbReference type="EMBL" id="JAP93824.1"/>
    </source>
</evidence>
<organism evidence="1">
    <name type="scientific">Trepomonas sp. PC1</name>
    <dbReference type="NCBI Taxonomy" id="1076344"/>
    <lineage>
        <taxon>Eukaryota</taxon>
        <taxon>Metamonada</taxon>
        <taxon>Diplomonadida</taxon>
        <taxon>Hexamitidae</taxon>
        <taxon>Hexamitinae</taxon>
        <taxon>Trepomonas</taxon>
    </lineage>
</organism>
<gene>
    <name evidence="1" type="ORF">TPC1_13734</name>
</gene>
<evidence type="ECO:0008006" key="2">
    <source>
        <dbReference type="Google" id="ProtNLM"/>
    </source>
</evidence>
<dbReference type="AlphaFoldDB" id="A0A146KD27"/>
<accession>A0A146KD27</accession>
<proteinExistence type="predicted"/>
<reference evidence="1" key="1">
    <citation type="submission" date="2015-07" db="EMBL/GenBank/DDBJ databases">
        <title>Adaptation to a free-living lifestyle via gene acquisitions in the diplomonad Trepomonas sp. PC1.</title>
        <authorList>
            <person name="Xu F."/>
            <person name="Jerlstrom-Hultqvist J."/>
            <person name="Kolisko M."/>
            <person name="Simpson A.G.B."/>
            <person name="Roger A.J."/>
            <person name="Svard S.G."/>
            <person name="Andersson J.O."/>
        </authorList>
    </citation>
    <scope>NUCLEOTIDE SEQUENCE</scope>
    <source>
        <strain evidence="1">PC1</strain>
    </source>
</reference>
<dbReference type="EMBL" id="GDID01002782">
    <property type="protein sequence ID" value="JAP93824.1"/>
    <property type="molecule type" value="Transcribed_RNA"/>
</dbReference>
<sequence length="367" mass="42515">DNWFNLCCQNNVESVKSFKIANKGKIELGSYNIQLNDHNQTFKYNIKQPGFTGIMYAIVYNSLDVINELLKDEIECVTKVDSFIPRGTKNVLFMNYINDINVIEQFQKCNISYYAVVPAQSTLLDLSVYLCKPNVFEIILKYIYTLNQQDAQKILQKTNSQYQSTLMLMIKQPNFFKVFENYSQLLIESQFSYESILGENCTYLALKLGSVKFFKFFISLANNQQYKNLIKQQLDQSELNGSVELLLDSLDGKDYKLVKQIYEQFQQNRFPDPPKWLTTNLVEETGRLLRTQKIGEKKLVVQVEAKGQSQAAVKETEQSQSDLLECQKDEKLLGLLKLLQNQQSYEEIVTARHQAATTIFKGQQIYQ</sequence>
<name>A0A146KD27_9EUKA</name>